<dbReference type="InterPro" id="IPR051641">
    <property type="entry name" value="RGK_GTP-binding_reg"/>
</dbReference>
<dbReference type="OrthoDB" id="5239715at2759"/>
<dbReference type="Pfam" id="PF00071">
    <property type="entry name" value="Ras"/>
    <property type="match status" value="1"/>
</dbReference>
<dbReference type="PANTHER" id="PTHR45775">
    <property type="entry name" value="RAD, GEM/KIR FAMILY MEMBER 2, ISOFORM C"/>
    <property type="match status" value="1"/>
</dbReference>
<dbReference type="InterPro" id="IPR005225">
    <property type="entry name" value="Small_GTP-bd"/>
</dbReference>
<sequence>MATGSFDAVVVWAALLQHVFKASPLFLAVPPRYFCALVSPSRSVCSLHADADATNNSLTSLEQRPSSRSGRSGERSPFEGSCCGSSYVSSESSLEITKYRVVMLGESGVGKTSLVTQFMTSEYINTYDVSLDDEFGEKSVSVLLDGDENEVTFIDHPAHEMSVENCLSTYDPHACVVIYSITDKASFKKAEDILNYLWREDYTKEKAVILVGNKVDLARSRVVSTDESKALASCHDSKFIETSSGIQHNVDELLVGIVKQVRLRLAAQRKRLKKMSSSKTSLSLHAAKELLSKMCLLDNKSKSCENLHVL</sequence>
<dbReference type="GO" id="GO:0005886">
    <property type="term" value="C:plasma membrane"/>
    <property type="evidence" value="ECO:0007669"/>
    <property type="project" value="TreeGrafter"/>
</dbReference>
<dbReference type="AlphaFoldDB" id="A0A423T8E9"/>
<dbReference type="GO" id="GO:0005246">
    <property type="term" value="F:calcium channel regulator activity"/>
    <property type="evidence" value="ECO:0007669"/>
    <property type="project" value="TreeGrafter"/>
</dbReference>
<dbReference type="GO" id="GO:0003924">
    <property type="term" value="F:GTPase activity"/>
    <property type="evidence" value="ECO:0007669"/>
    <property type="project" value="InterPro"/>
</dbReference>
<accession>A0A423T8E9</accession>
<name>A0A423T8E9_PENVA</name>
<dbReference type="GO" id="GO:0005525">
    <property type="term" value="F:GTP binding"/>
    <property type="evidence" value="ECO:0007669"/>
    <property type="project" value="InterPro"/>
</dbReference>
<dbReference type="STRING" id="6689.A0A423T8E9"/>
<dbReference type="FunFam" id="3.40.50.300:FF:000664">
    <property type="entry name" value="Uncharacterized protein, isoform B"/>
    <property type="match status" value="1"/>
</dbReference>
<gene>
    <name evidence="5" type="ORF">C7M84_008840</name>
</gene>
<evidence type="ECO:0000313" key="6">
    <source>
        <dbReference type="Proteomes" id="UP000283509"/>
    </source>
</evidence>
<keyword evidence="4" id="KW-0732">Signal</keyword>
<comment type="similarity">
    <text evidence="1">Belongs to the small GTPase superfamily. RGK family.</text>
</comment>
<evidence type="ECO:0000256" key="4">
    <source>
        <dbReference type="SAM" id="SignalP"/>
    </source>
</evidence>
<dbReference type="SMART" id="SM00175">
    <property type="entry name" value="RAB"/>
    <property type="match status" value="1"/>
</dbReference>
<dbReference type="Gene3D" id="3.40.50.300">
    <property type="entry name" value="P-loop containing nucleotide triphosphate hydrolases"/>
    <property type="match status" value="1"/>
</dbReference>
<feature type="compositionally biased region" description="Low complexity" evidence="3">
    <location>
        <begin position="78"/>
        <end position="87"/>
    </location>
</feature>
<dbReference type="PRINTS" id="PR00449">
    <property type="entry name" value="RASTRNSFRMNG"/>
</dbReference>
<feature type="signal peptide" evidence="4">
    <location>
        <begin position="1"/>
        <end position="22"/>
    </location>
</feature>
<dbReference type="Proteomes" id="UP000283509">
    <property type="component" value="Unassembled WGS sequence"/>
</dbReference>
<keyword evidence="2" id="KW-0597">Phosphoprotein</keyword>
<protein>
    <submittedName>
        <fullName evidence="5">GTP-binding protein REM 1</fullName>
    </submittedName>
</protein>
<proteinExistence type="inferred from homology"/>
<reference evidence="5 6" key="2">
    <citation type="submission" date="2019-01" db="EMBL/GenBank/DDBJ databases">
        <title>The decoding of complex shrimp genome reveals the adaptation for benthos swimmer, frequently molting mechanism and breeding impact on genome.</title>
        <authorList>
            <person name="Sun Y."/>
            <person name="Gao Y."/>
            <person name="Yu Y."/>
        </authorList>
    </citation>
    <scope>NUCLEOTIDE SEQUENCE [LARGE SCALE GENOMIC DNA]</scope>
    <source>
        <tissue evidence="5">Muscle</tissue>
    </source>
</reference>
<dbReference type="InterPro" id="IPR001806">
    <property type="entry name" value="Small_GTPase"/>
</dbReference>
<dbReference type="EMBL" id="QCYY01002114">
    <property type="protein sequence ID" value="ROT72725.1"/>
    <property type="molecule type" value="Genomic_DNA"/>
</dbReference>
<dbReference type="SMART" id="SM00173">
    <property type="entry name" value="RAS"/>
    <property type="match status" value="1"/>
</dbReference>
<evidence type="ECO:0000256" key="3">
    <source>
        <dbReference type="SAM" id="MobiDB-lite"/>
    </source>
</evidence>
<feature type="region of interest" description="Disordered" evidence="3">
    <location>
        <begin position="56"/>
        <end position="87"/>
    </location>
</feature>
<evidence type="ECO:0000256" key="1">
    <source>
        <dbReference type="ARBA" id="ARBA00008846"/>
    </source>
</evidence>
<comment type="caution">
    <text evidence="5">The sequence shown here is derived from an EMBL/GenBank/DDBJ whole genome shotgun (WGS) entry which is preliminary data.</text>
</comment>
<dbReference type="PROSITE" id="PS51421">
    <property type="entry name" value="RAS"/>
    <property type="match status" value="1"/>
</dbReference>
<organism evidence="5 6">
    <name type="scientific">Penaeus vannamei</name>
    <name type="common">Whiteleg shrimp</name>
    <name type="synonym">Litopenaeus vannamei</name>
    <dbReference type="NCBI Taxonomy" id="6689"/>
    <lineage>
        <taxon>Eukaryota</taxon>
        <taxon>Metazoa</taxon>
        <taxon>Ecdysozoa</taxon>
        <taxon>Arthropoda</taxon>
        <taxon>Crustacea</taxon>
        <taxon>Multicrustacea</taxon>
        <taxon>Malacostraca</taxon>
        <taxon>Eumalacostraca</taxon>
        <taxon>Eucarida</taxon>
        <taxon>Decapoda</taxon>
        <taxon>Dendrobranchiata</taxon>
        <taxon>Penaeoidea</taxon>
        <taxon>Penaeidae</taxon>
        <taxon>Penaeus</taxon>
    </lineage>
</organism>
<keyword evidence="6" id="KW-1185">Reference proteome</keyword>
<evidence type="ECO:0000256" key="2">
    <source>
        <dbReference type="ARBA" id="ARBA00022553"/>
    </source>
</evidence>
<evidence type="ECO:0000313" key="5">
    <source>
        <dbReference type="EMBL" id="ROT72725.1"/>
    </source>
</evidence>
<dbReference type="PROSITE" id="PS51419">
    <property type="entry name" value="RAB"/>
    <property type="match status" value="1"/>
</dbReference>
<dbReference type="NCBIfam" id="TIGR00231">
    <property type="entry name" value="small_GTP"/>
    <property type="match status" value="1"/>
</dbReference>
<dbReference type="PANTHER" id="PTHR45775:SF6">
    <property type="entry name" value="RAD, GEM_KIR FAMILY MEMBER 2, ISOFORM C"/>
    <property type="match status" value="1"/>
</dbReference>
<feature type="chain" id="PRO_5019492143" evidence="4">
    <location>
        <begin position="23"/>
        <end position="310"/>
    </location>
</feature>
<dbReference type="InterPro" id="IPR027417">
    <property type="entry name" value="P-loop_NTPase"/>
</dbReference>
<dbReference type="SUPFAM" id="SSF52540">
    <property type="entry name" value="P-loop containing nucleoside triphosphate hydrolases"/>
    <property type="match status" value="1"/>
</dbReference>
<reference evidence="5 6" key="1">
    <citation type="submission" date="2018-04" db="EMBL/GenBank/DDBJ databases">
        <authorList>
            <person name="Zhang X."/>
            <person name="Yuan J."/>
            <person name="Li F."/>
            <person name="Xiang J."/>
        </authorList>
    </citation>
    <scope>NUCLEOTIDE SEQUENCE [LARGE SCALE GENOMIC DNA]</scope>
    <source>
        <tissue evidence="5">Muscle</tissue>
    </source>
</reference>